<dbReference type="RefSeq" id="WP_118885157.1">
    <property type="nucleotide sequence ID" value="NZ_CP032100.1"/>
</dbReference>
<organism evidence="1 2">
    <name type="scientific">Arcobacter suis CECT 7833</name>
    <dbReference type="NCBI Taxonomy" id="663365"/>
    <lineage>
        <taxon>Bacteria</taxon>
        <taxon>Pseudomonadati</taxon>
        <taxon>Campylobacterota</taxon>
        <taxon>Epsilonproteobacteria</taxon>
        <taxon>Campylobacterales</taxon>
        <taxon>Arcobacteraceae</taxon>
        <taxon>Arcobacter</taxon>
    </lineage>
</organism>
<name>A0AAD0SNI8_9BACT</name>
<evidence type="ECO:0000313" key="2">
    <source>
        <dbReference type="Proteomes" id="UP000263040"/>
    </source>
</evidence>
<dbReference type="EMBL" id="CP032100">
    <property type="protein sequence ID" value="AXX88571.1"/>
    <property type="molecule type" value="Genomic_DNA"/>
</dbReference>
<keyword evidence="2" id="KW-1185">Reference proteome</keyword>
<accession>A0AAD0SNI8</accession>
<dbReference type="AlphaFoldDB" id="A0AAD0SNI8"/>
<dbReference type="KEGG" id="asui:ASUIS_0053"/>
<sequence length="94" mass="10800">MKTKPTVILLKGNGPISINNELMELITITTSHGFIGFPLKQLRAQKVVTLTDYDRFLIIEKEITEKPCCFVFSYDILENKDLELIKAEELEILE</sequence>
<protein>
    <submittedName>
        <fullName evidence="1">Uncharacterized protein</fullName>
    </submittedName>
</protein>
<dbReference type="Proteomes" id="UP000263040">
    <property type="component" value="Chromosome"/>
</dbReference>
<evidence type="ECO:0000313" key="1">
    <source>
        <dbReference type="EMBL" id="AXX88571.1"/>
    </source>
</evidence>
<proteinExistence type="predicted"/>
<reference evidence="1 2" key="1">
    <citation type="submission" date="2018-08" db="EMBL/GenBank/DDBJ databases">
        <title>Complete genome of the Arcobacter suis type strain LMG 26152.</title>
        <authorList>
            <person name="Miller W.G."/>
            <person name="Yee E."/>
            <person name="Bono J.L."/>
        </authorList>
    </citation>
    <scope>NUCLEOTIDE SEQUENCE [LARGE SCALE GENOMIC DNA]</scope>
    <source>
        <strain evidence="1 2">CECT 7833</strain>
    </source>
</reference>
<gene>
    <name evidence="1" type="ORF">ASUIS_0053</name>
</gene>